<keyword evidence="3" id="KW-1185">Reference proteome</keyword>
<reference evidence="3" key="1">
    <citation type="submission" date="2018-07" db="EMBL/GenBank/DDBJ databases">
        <authorList>
            <person name="Safronova V.I."/>
            <person name="Chirak E.R."/>
            <person name="Sazanova A.L."/>
        </authorList>
    </citation>
    <scope>NUCLEOTIDE SEQUENCE [LARGE SCALE GENOMIC DNA]</scope>
    <source>
        <strain evidence="3">RCAM04685</strain>
    </source>
</reference>
<dbReference type="PANTHER" id="PTHR43798">
    <property type="entry name" value="MONOACYLGLYCEROL LIPASE"/>
    <property type="match status" value="1"/>
</dbReference>
<protein>
    <submittedName>
        <fullName evidence="2">Alpha/beta fold hydrolase</fullName>
    </submittedName>
</protein>
<dbReference type="InterPro" id="IPR050266">
    <property type="entry name" value="AB_hydrolase_sf"/>
</dbReference>
<dbReference type="EMBL" id="QQTP01000002">
    <property type="protein sequence ID" value="RDJ28066.1"/>
    <property type="molecule type" value="Genomic_DNA"/>
</dbReference>
<dbReference type="InterPro" id="IPR022742">
    <property type="entry name" value="Hydrolase_4"/>
</dbReference>
<evidence type="ECO:0000313" key="2">
    <source>
        <dbReference type="EMBL" id="RDJ28066.1"/>
    </source>
</evidence>
<dbReference type="SUPFAM" id="SSF53474">
    <property type="entry name" value="alpha/beta-Hydrolases"/>
    <property type="match status" value="1"/>
</dbReference>
<dbReference type="InterPro" id="IPR000073">
    <property type="entry name" value="AB_hydrolase_1"/>
</dbReference>
<name>A0A370LAZ2_9HYPH</name>
<comment type="caution">
    <text evidence="2">The sequence shown here is derived from an EMBL/GenBank/DDBJ whole genome shotgun (WGS) entry which is preliminary data.</text>
</comment>
<evidence type="ECO:0000313" key="3">
    <source>
        <dbReference type="Proteomes" id="UP000255207"/>
    </source>
</evidence>
<dbReference type="PRINTS" id="PR00412">
    <property type="entry name" value="EPOXHYDRLASE"/>
</dbReference>
<organism evidence="2 3">
    <name type="scientific">Bosea caraganae</name>
    <dbReference type="NCBI Taxonomy" id="2763117"/>
    <lineage>
        <taxon>Bacteria</taxon>
        <taxon>Pseudomonadati</taxon>
        <taxon>Pseudomonadota</taxon>
        <taxon>Alphaproteobacteria</taxon>
        <taxon>Hyphomicrobiales</taxon>
        <taxon>Boseaceae</taxon>
        <taxon>Bosea</taxon>
    </lineage>
</organism>
<dbReference type="Pfam" id="PF12146">
    <property type="entry name" value="Hydrolase_4"/>
    <property type="match status" value="1"/>
</dbReference>
<dbReference type="AlphaFoldDB" id="A0A370LAZ2"/>
<dbReference type="PRINTS" id="PR00111">
    <property type="entry name" value="ABHYDROLASE"/>
</dbReference>
<dbReference type="Proteomes" id="UP000255207">
    <property type="component" value="Unassembled WGS sequence"/>
</dbReference>
<dbReference type="Gene3D" id="3.40.50.1820">
    <property type="entry name" value="alpha/beta hydrolase"/>
    <property type="match status" value="1"/>
</dbReference>
<dbReference type="OrthoDB" id="9785847at2"/>
<sequence>MNVIGQGLRMRRMWREIGGAAMRYGLAGSGPGTIVLIHEMGGSLESWDDVAGLLPEGYAVLCPDLRGAGMSERVKDLTLDQLADDIRQLVVELGLATPVVMAGIAVGGAVALHCAVRHKELVGALVLMSPALGVPREFRQSRLEVVDTVLRSGMRTIVEGALSGGYPEIMRARDPERYLEFRARWLGNDPESFAATYRMLIDLDLDAELAAIACPACVVAGAHDAVRTPASMAAAREKIPGADFEILDCAHHMSVQEPGLVAELIGRFALAHRPLPAQPEIA</sequence>
<feature type="domain" description="Serine aminopeptidase S33" evidence="1">
    <location>
        <begin position="32"/>
        <end position="255"/>
    </location>
</feature>
<dbReference type="InterPro" id="IPR029058">
    <property type="entry name" value="AB_hydrolase_fold"/>
</dbReference>
<gene>
    <name evidence="2" type="ORF">DWE98_05565</name>
</gene>
<keyword evidence="2" id="KW-0378">Hydrolase</keyword>
<accession>A0A370LAZ2</accession>
<dbReference type="GO" id="GO:0016787">
    <property type="term" value="F:hydrolase activity"/>
    <property type="evidence" value="ECO:0007669"/>
    <property type="project" value="UniProtKB-KW"/>
</dbReference>
<evidence type="ECO:0000259" key="1">
    <source>
        <dbReference type="Pfam" id="PF12146"/>
    </source>
</evidence>
<dbReference type="InterPro" id="IPR000639">
    <property type="entry name" value="Epox_hydrolase-like"/>
</dbReference>
<proteinExistence type="predicted"/>